<organism evidence="3 4">
    <name type="scientific">Rhodococcus oxybenzonivorans</name>
    <dbReference type="NCBI Taxonomy" id="1990687"/>
    <lineage>
        <taxon>Bacteria</taxon>
        <taxon>Bacillati</taxon>
        <taxon>Actinomycetota</taxon>
        <taxon>Actinomycetes</taxon>
        <taxon>Mycobacteriales</taxon>
        <taxon>Nocardiaceae</taxon>
        <taxon>Rhodococcus</taxon>
    </lineage>
</organism>
<comment type="caution">
    <text evidence="3">The sequence shown here is derived from an EMBL/GenBank/DDBJ whole genome shotgun (WGS) entry which is preliminary data.</text>
</comment>
<proteinExistence type="predicted"/>
<dbReference type="PANTHER" id="PTHR21240">
    <property type="entry name" value="2-AMINO-3-CARBOXYLMUCONATE-6-SEMIALDEHYDE DECARBOXYLASE"/>
    <property type="match status" value="1"/>
</dbReference>
<protein>
    <submittedName>
        <fullName evidence="3">Amidohydrolase family protein</fullName>
    </submittedName>
</protein>
<dbReference type="GO" id="GO:0005737">
    <property type="term" value="C:cytoplasm"/>
    <property type="evidence" value="ECO:0007669"/>
    <property type="project" value="TreeGrafter"/>
</dbReference>
<evidence type="ECO:0000313" key="3">
    <source>
        <dbReference type="EMBL" id="MDV7264211.1"/>
    </source>
</evidence>
<sequence>MTATAAAETGQKSLSTTPYILVSTDGHVGPSLTGQLREYCPAEYLEEFDRYAEANAGPVAFVGTNDMQSERKQSEAQREAVRLAFECRGQQDPHVRIKDMNADGVAAEVIFAGGQNDEVLPFLSPLGLSVDGVDAQLQQVGQQIYNRWLADFVTVEPERHVGLVHVPIWDIDEAIKAVRWGHEHGLKGVNFPAPRRGLTAYNDPAYDPFWRVVEELDMPLCAHSGGGETPLGITGPGGMELFQSEALWLGRRAIHQMIFGGVFERFPGLKLVFCEQRTAWVPQTIADLDSIYYGATATPFVKKLAPPSEYYRRNCFIGGSFLAPFEAAQRYEVGVDNLMWGTDYPHQEGTWPNTALAVRNTFHSIPEDETRKILGETAVRVFNFDADKLRKISDRIGPQPADVARPVPASELPAHRGFAFRERGQYS</sequence>
<gene>
    <name evidence="3" type="ORF">R4315_06575</name>
</gene>
<dbReference type="SUPFAM" id="SSF51556">
    <property type="entry name" value="Metallo-dependent hydrolases"/>
    <property type="match status" value="1"/>
</dbReference>
<accession>A0AAE4UX06</accession>
<dbReference type="InterPro" id="IPR006680">
    <property type="entry name" value="Amidohydro-rel"/>
</dbReference>
<reference evidence="3" key="1">
    <citation type="submission" date="2023-10" db="EMBL/GenBank/DDBJ databases">
        <title>Development of a sustainable strategy for remediation of hydrocarbon-contaminated territories based on the waste exchange concept.</title>
        <authorList>
            <person name="Krivoruchko A."/>
        </authorList>
    </citation>
    <scope>NUCLEOTIDE SEQUENCE</scope>
    <source>
        <strain evidence="3">IEGM 68</strain>
    </source>
</reference>
<name>A0AAE4UX06_9NOCA</name>
<dbReference type="EMBL" id="JAWLUP010000008">
    <property type="protein sequence ID" value="MDV7264211.1"/>
    <property type="molecule type" value="Genomic_DNA"/>
</dbReference>
<dbReference type="Pfam" id="PF04909">
    <property type="entry name" value="Amidohydro_2"/>
    <property type="match status" value="1"/>
</dbReference>
<evidence type="ECO:0000313" key="4">
    <source>
        <dbReference type="Proteomes" id="UP001185863"/>
    </source>
</evidence>
<dbReference type="GO" id="GO:0016831">
    <property type="term" value="F:carboxy-lyase activity"/>
    <property type="evidence" value="ECO:0007669"/>
    <property type="project" value="InterPro"/>
</dbReference>
<dbReference type="AlphaFoldDB" id="A0AAE4UX06"/>
<feature type="domain" description="Amidohydrolase-related" evidence="2">
    <location>
        <begin position="137"/>
        <end position="384"/>
    </location>
</feature>
<dbReference type="GO" id="GO:0019748">
    <property type="term" value="P:secondary metabolic process"/>
    <property type="evidence" value="ECO:0007669"/>
    <property type="project" value="TreeGrafter"/>
</dbReference>
<dbReference type="PANTHER" id="PTHR21240:SF28">
    <property type="entry name" value="ISO-OROTATE DECARBOXYLASE (EUROFUNG)"/>
    <property type="match status" value="1"/>
</dbReference>
<dbReference type="RefSeq" id="WP_213575915.1">
    <property type="nucleotide sequence ID" value="NZ_JAWLUP010000008.1"/>
</dbReference>
<dbReference type="GO" id="GO:0016787">
    <property type="term" value="F:hydrolase activity"/>
    <property type="evidence" value="ECO:0007669"/>
    <property type="project" value="InterPro"/>
</dbReference>
<evidence type="ECO:0000259" key="2">
    <source>
        <dbReference type="Pfam" id="PF04909"/>
    </source>
</evidence>
<dbReference type="Proteomes" id="UP001185863">
    <property type="component" value="Unassembled WGS sequence"/>
</dbReference>
<dbReference type="InterPro" id="IPR032465">
    <property type="entry name" value="ACMSD"/>
</dbReference>
<dbReference type="InterPro" id="IPR032466">
    <property type="entry name" value="Metal_Hydrolase"/>
</dbReference>
<keyword evidence="1" id="KW-0456">Lyase</keyword>
<evidence type="ECO:0000256" key="1">
    <source>
        <dbReference type="ARBA" id="ARBA00023239"/>
    </source>
</evidence>
<dbReference type="Gene3D" id="3.20.20.140">
    <property type="entry name" value="Metal-dependent hydrolases"/>
    <property type="match status" value="1"/>
</dbReference>